<comment type="caution">
    <text evidence="2">The sequence shown here is derived from an EMBL/GenBank/DDBJ whole genome shotgun (WGS) entry which is preliminary data.</text>
</comment>
<dbReference type="EMBL" id="NFIE01000022">
    <property type="protein sequence ID" value="OUN85945.1"/>
    <property type="molecule type" value="Genomic_DNA"/>
</dbReference>
<accession>A0A1Y3XKA8</accession>
<reference evidence="3" key="1">
    <citation type="submission" date="2017-04" db="EMBL/GenBank/DDBJ databases">
        <title>Function of individual gut microbiota members based on whole genome sequencing of pure cultures obtained from chicken caecum.</title>
        <authorList>
            <person name="Medvecky M."/>
            <person name="Cejkova D."/>
            <person name="Polansky O."/>
            <person name="Karasova D."/>
            <person name="Kubasova T."/>
            <person name="Cizek A."/>
            <person name="Rychlik I."/>
        </authorList>
    </citation>
    <scope>NUCLEOTIDE SEQUENCE [LARGE SCALE GENOMIC DNA]</scope>
    <source>
        <strain evidence="3">An5</strain>
    </source>
</reference>
<feature type="transmembrane region" description="Helical" evidence="1">
    <location>
        <begin position="23"/>
        <end position="41"/>
    </location>
</feature>
<name>A0A1Y3XKA8_9ACTN</name>
<dbReference type="OrthoDB" id="3183908at2"/>
<protein>
    <recommendedName>
        <fullName evidence="4">Septum formation initiator</fullName>
    </recommendedName>
</protein>
<dbReference type="AlphaFoldDB" id="A0A1Y3XKA8"/>
<evidence type="ECO:0000313" key="2">
    <source>
        <dbReference type="EMBL" id="OUN85945.1"/>
    </source>
</evidence>
<proteinExistence type="predicted"/>
<keyword evidence="1" id="KW-1133">Transmembrane helix</keyword>
<organism evidence="2 3">
    <name type="scientific">[Collinsella] massiliensis</name>
    <dbReference type="NCBI Taxonomy" id="1232426"/>
    <lineage>
        <taxon>Bacteria</taxon>
        <taxon>Bacillati</taxon>
        <taxon>Actinomycetota</taxon>
        <taxon>Coriobacteriia</taxon>
        <taxon>Coriobacteriales</taxon>
        <taxon>Coriobacteriaceae</taxon>
        <taxon>Enorma</taxon>
    </lineage>
</organism>
<dbReference type="Proteomes" id="UP000195781">
    <property type="component" value="Unassembled WGS sequence"/>
</dbReference>
<evidence type="ECO:0000256" key="1">
    <source>
        <dbReference type="SAM" id="Phobius"/>
    </source>
</evidence>
<sequence>MRYAADNRAVQAVYQFTTGPARYAFYGLIALAVAISVYFPVRDLYAAYRTGDILERQLEVRNDYNKGLEDDVNHLLSTEGIEDIAREDLGLVLPGEHAVTVTGIDPEDTDEKDATGTSSEVEQAEQAAAEEAPWYIKLLDAVFFYQGVEGQTVASTGD</sequence>
<keyword evidence="1" id="KW-0812">Transmembrane</keyword>
<gene>
    <name evidence="2" type="ORF">B5G02_08830</name>
</gene>
<evidence type="ECO:0000313" key="3">
    <source>
        <dbReference type="Proteomes" id="UP000195781"/>
    </source>
</evidence>
<keyword evidence="1" id="KW-0472">Membrane</keyword>
<evidence type="ECO:0008006" key="4">
    <source>
        <dbReference type="Google" id="ProtNLM"/>
    </source>
</evidence>
<keyword evidence="3" id="KW-1185">Reference proteome</keyword>